<sequence>MDSDKVLVMDAGKMVEFDHPHNLLKNKDGFLYKMVDQTGKATAELLHSVAAESYRTHQLTRESPIKLIDEDVDDTNGNP</sequence>
<dbReference type="OrthoDB" id="6618298at2759"/>
<reference evidence="1 2" key="1">
    <citation type="submission" date="2019-08" db="EMBL/GenBank/DDBJ databases">
        <title>Whole genome of Aphis craccivora.</title>
        <authorList>
            <person name="Voronova N.V."/>
            <person name="Shulinski R.S."/>
            <person name="Bandarenka Y.V."/>
            <person name="Zhorov D.G."/>
            <person name="Warner D."/>
        </authorList>
    </citation>
    <scope>NUCLEOTIDE SEQUENCE [LARGE SCALE GENOMIC DNA]</scope>
    <source>
        <strain evidence="1">180601</strain>
        <tissue evidence="1">Whole Body</tissue>
    </source>
</reference>
<gene>
    <name evidence="1" type="ORF">FWK35_00005977</name>
</gene>
<comment type="caution">
    <text evidence="1">The sequence shown here is derived from an EMBL/GenBank/DDBJ whole genome shotgun (WGS) entry which is preliminary data.</text>
</comment>
<dbReference type="AlphaFoldDB" id="A0A6G0ZG58"/>
<dbReference type="EMBL" id="VUJU01000528">
    <property type="protein sequence ID" value="KAF0769822.1"/>
    <property type="molecule type" value="Genomic_DNA"/>
</dbReference>
<accession>A0A6G0ZG58</accession>
<evidence type="ECO:0000313" key="1">
    <source>
        <dbReference type="EMBL" id="KAF0769822.1"/>
    </source>
</evidence>
<dbReference type="InterPro" id="IPR027417">
    <property type="entry name" value="P-loop_NTPase"/>
</dbReference>
<keyword evidence="2" id="KW-1185">Reference proteome</keyword>
<protein>
    <submittedName>
        <fullName evidence="1">Putative multidrug resistance-associated protein lethal(2)03659 isoform X4</fullName>
    </submittedName>
</protein>
<name>A0A6G0ZG58_APHCR</name>
<evidence type="ECO:0000313" key="2">
    <source>
        <dbReference type="Proteomes" id="UP000478052"/>
    </source>
</evidence>
<dbReference type="Proteomes" id="UP000478052">
    <property type="component" value="Unassembled WGS sequence"/>
</dbReference>
<dbReference type="Gene3D" id="3.40.50.300">
    <property type="entry name" value="P-loop containing nucleotide triphosphate hydrolases"/>
    <property type="match status" value="1"/>
</dbReference>
<proteinExistence type="predicted"/>
<organism evidence="1 2">
    <name type="scientific">Aphis craccivora</name>
    <name type="common">Cowpea aphid</name>
    <dbReference type="NCBI Taxonomy" id="307492"/>
    <lineage>
        <taxon>Eukaryota</taxon>
        <taxon>Metazoa</taxon>
        <taxon>Ecdysozoa</taxon>
        <taxon>Arthropoda</taxon>
        <taxon>Hexapoda</taxon>
        <taxon>Insecta</taxon>
        <taxon>Pterygota</taxon>
        <taxon>Neoptera</taxon>
        <taxon>Paraneoptera</taxon>
        <taxon>Hemiptera</taxon>
        <taxon>Sternorrhyncha</taxon>
        <taxon>Aphidomorpha</taxon>
        <taxon>Aphidoidea</taxon>
        <taxon>Aphididae</taxon>
        <taxon>Aphidini</taxon>
        <taxon>Aphis</taxon>
        <taxon>Aphis</taxon>
    </lineage>
</organism>